<gene>
    <name evidence="2" type="ORF">IV53_GL000756</name>
</gene>
<reference evidence="2 3" key="1">
    <citation type="journal article" date="2015" name="Genome Announc.">
        <title>Expanding the biotechnology potential of lactobacilli through comparative genomics of 213 strains and associated genera.</title>
        <authorList>
            <person name="Sun Z."/>
            <person name="Harris H.M."/>
            <person name="McCann A."/>
            <person name="Guo C."/>
            <person name="Argimon S."/>
            <person name="Zhang W."/>
            <person name="Yang X."/>
            <person name="Jeffery I.B."/>
            <person name="Cooney J.C."/>
            <person name="Kagawa T.F."/>
            <person name="Liu W."/>
            <person name="Song Y."/>
            <person name="Salvetti E."/>
            <person name="Wrobel A."/>
            <person name="Rasinkangas P."/>
            <person name="Parkhill J."/>
            <person name="Rea M.C."/>
            <person name="O'Sullivan O."/>
            <person name="Ritari J."/>
            <person name="Douillard F.P."/>
            <person name="Paul Ross R."/>
            <person name="Yang R."/>
            <person name="Briner A.E."/>
            <person name="Felis G.E."/>
            <person name="de Vos W.M."/>
            <person name="Barrangou R."/>
            <person name="Klaenhammer T.R."/>
            <person name="Caufield P.W."/>
            <person name="Cui Y."/>
            <person name="Zhang H."/>
            <person name="O'Toole P.W."/>
        </authorList>
    </citation>
    <scope>NUCLEOTIDE SEQUENCE [LARGE SCALE GENOMIC DNA]</scope>
    <source>
        <strain evidence="2 3">DSM 22408</strain>
    </source>
</reference>
<feature type="domain" description="Bacterial archaeo-eukaryotic release factor family 6" evidence="1">
    <location>
        <begin position="116"/>
        <end position="247"/>
    </location>
</feature>
<accession>A0A0R2KRQ3</accession>
<dbReference type="STRING" id="1122146.IV53_GL000756"/>
<proteinExistence type="predicted"/>
<dbReference type="Proteomes" id="UP000051500">
    <property type="component" value="Unassembled WGS sequence"/>
</dbReference>
<evidence type="ECO:0000313" key="3">
    <source>
        <dbReference type="Proteomes" id="UP000051500"/>
    </source>
</evidence>
<dbReference type="Pfam" id="PF18848">
    <property type="entry name" value="baeRF_family6"/>
    <property type="match status" value="1"/>
</dbReference>
<dbReference type="eggNOG" id="COG1503">
    <property type="taxonomic scope" value="Bacteria"/>
</dbReference>
<dbReference type="AlphaFoldDB" id="A0A0R2KRQ3"/>
<dbReference type="InterPro" id="IPR040628">
    <property type="entry name" value="BaeRF_family6"/>
</dbReference>
<dbReference type="EMBL" id="JQBZ01000025">
    <property type="protein sequence ID" value="KRN88788.1"/>
    <property type="molecule type" value="Genomic_DNA"/>
</dbReference>
<keyword evidence="3" id="KW-1185">Reference proteome</keyword>
<dbReference type="RefSeq" id="WP_027107196.1">
    <property type="nucleotide sequence ID" value="NZ_JQBZ01000025.1"/>
</dbReference>
<comment type="caution">
    <text evidence="2">The sequence shown here is derived from an EMBL/GenBank/DDBJ whole genome shotgun (WGS) entry which is preliminary data.</text>
</comment>
<organism evidence="2 3">
    <name type="scientific">Ligilactobacillus ceti DSM 22408</name>
    <dbReference type="NCBI Taxonomy" id="1122146"/>
    <lineage>
        <taxon>Bacteria</taxon>
        <taxon>Bacillati</taxon>
        <taxon>Bacillota</taxon>
        <taxon>Bacilli</taxon>
        <taxon>Lactobacillales</taxon>
        <taxon>Lactobacillaceae</taxon>
        <taxon>Ligilactobacillus</taxon>
    </lineage>
</organism>
<sequence>MKKQDVINIIKDFSSDNTMPVATIYFTTEPNISYNHSELKSLVKALKTDHEAIYHNLREHLAEYDLETKFNTSFVIIANAEQFLIATIDVAVENFVHVGPAPIILPLMEMVARPNEFIVLGLNTDNIEFLKYKGGRLEPITDLPNHAPLRMNEGIGEEVNGGQLNDHVAQTGKDIFHDHNMLEQERKIDQTDYYRVVDLYLGENFRDMPIVLKGVAKNISLFHKVCKHSEKELVKDVVIDKNIDDLTLIQQDVLAQFKEKYIFEIAEKLDRARSEKKVAPVDDQFAGLIAEGRVEALIYPKQHDQWKLADIVAKDQSYAEVLVKGIDVYPVPAKNCANVVAILRY</sequence>
<name>A0A0R2KRQ3_9LACO</name>
<protein>
    <recommendedName>
        <fullName evidence="1">Bacterial archaeo-eukaryotic release factor family 6 domain-containing protein</fullName>
    </recommendedName>
</protein>
<evidence type="ECO:0000259" key="1">
    <source>
        <dbReference type="Pfam" id="PF18848"/>
    </source>
</evidence>
<evidence type="ECO:0000313" key="2">
    <source>
        <dbReference type="EMBL" id="KRN88788.1"/>
    </source>
</evidence>
<dbReference type="PATRIC" id="fig|1122146.4.peg.786"/>